<dbReference type="AlphaFoldDB" id="A0A6J6KWK1"/>
<dbReference type="SUPFAM" id="SSF52540">
    <property type="entry name" value="P-loop containing nucleoside triphosphate hydrolases"/>
    <property type="match status" value="1"/>
</dbReference>
<gene>
    <name evidence="1" type="ORF">UFOPK2254_00315</name>
</gene>
<evidence type="ECO:0000313" key="1">
    <source>
        <dbReference type="EMBL" id="CAB4653776.1"/>
    </source>
</evidence>
<accession>A0A6J6KWK1</accession>
<name>A0A6J6KWK1_9ZZZZ</name>
<dbReference type="EMBL" id="CAEZWO010000019">
    <property type="protein sequence ID" value="CAB4653776.1"/>
    <property type="molecule type" value="Genomic_DNA"/>
</dbReference>
<proteinExistence type="predicted"/>
<reference evidence="1" key="1">
    <citation type="submission" date="2020-05" db="EMBL/GenBank/DDBJ databases">
        <authorList>
            <person name="Chiriac C."/>
            <person name="Salcher M."/>
            <person name="Ghai R."/>
            <person name="Kavagutti S V."/>
        </authorList>
    </citation>
    <scope>NUCLEOTIDE SEQUENCE</scope>
</reference>
<dbReference type="Gene3D" id="3.40.50.300">
    <property type="entry name" value="P-loop containing nucleotide triphosphate hydrolases"/>
    <property type="match status" value="1"/>
</dbReference>
<sequence>MAEIELPVIVTAIANSEFEGFVAGTLFAQGWSVIYRALDVEGLKGFLQEQSIQLKNIVLIYSPDLPDISPQHVTEWQGKLRNVIGFSSEFKAGENFIGIHPLPKDATELVSVIRGSVRAPLLRTRQNSTSQKKRSHVIAIGGSSTNSGCTTLAMNLAMELSVLNRPTLLLDADVQRPSIAALLGLRKLDEGDSWKTIAPHLSAAELTQERVRNLSEFMNTAQAEFDFVIIDLGSIEEIGDSLTDRRWAASIIHWSCDNAEEIWFLGKVDFLSTYRMDVLVKEFAKVSLRAKVSVVLNMRGPGRKGSDEEGVFLATIAPLKPVRIYTLPRDIKGTSKALKDRATLIEAEERGILRKSIAKIAGEIVH</sequence>
<organism evidence="1">
    <name type="scientific">freshwater metagenome</name>
    <dbReference type="NCBI Taxonomy" id="449393"/>
    <lineage>
        <taxon>unclassified sequences</taxon>
        <taxon>metagenomes</taxon>
        <taxon>ecological metagenomes</taxon>
    </lineage>
</organism>
<dbReference type="InterPro" id="IPR027417">
    <property type="entry name" value="P-loop_NTPase"/>
</dbReference>
<protein>
    <submittedName>
        <fullName evidence="1">Unannotated protein</fullName>
    </submittedName>
</protein>